<accession>A0A9Y2IBK1</accession>
<dbReference type="KEGG" id="acab:QRX50_37510"/>
<dbReference type="Pfam" id="PF12680">
    <property type="entry name" value="SnoaL_2"/>
    <property type="match status" value="1"/>
</dbReference>
<dbReference type="SUPFAM" id="SSF54427">
    <property type="entry name" value="NTF2-like"/>
    <property type="match status" value="1"/>
</dbReference>
<organism evidence="2 3">
    <name type="scientific">Amycolatopsis carbonis</name>
    <dbReference type="NCBI Taxonomy" id="715471"/>
    <lineage>
        <taxon>Bacteria</taxon>
        <taxon>Bacillati</taxon>
        <taxon>Actinomycetota</taxon>
        <taxon>Actinomycetes</taxon>
        <taxon>Pseudonocardiales</taxon>
        <taxon>Pseudonocardiaceae</taxon>
        <taxon>Amycolatopsis</taxon>
    </lineage>
</organism>
<dbReference type="EMBL" id="CP127294">
    <property type="protein sequence ID" value="WIX77062.1"/>
    <property type="molecule type" value="Genomic_DNA"/>
</dbReference>
<dbReference type="Proteomes" id="UP001236014">
    <property type="component" value="Chromosome"/>
</dbReference>
<dbReference type="Gene3D" id="3.10.450.50">
    <property type="match status" value="1"/>
</dbReference>
<evidence type="ECO:0000313" key="2">
    <source>
        <dbReference type="EMBL" id="WIX77062.1"/>
    </source>
</evidence>
<proteinExistence type="predicted"/>
<feature type="domain" description="SnoaL-like" evidence="1">
    <location>
        <begin position="2"/>
        <end position="84"/>
    </location>
</feature>
<dbReference type="RefSeq" id="WP_285967804.1">
    <property type="nucleotide sequence ID" value="NZ_CP127294.1"/>
</dbReference>
<name>A0A9Y2IBK1_9PSEU</name>
<evidence type="ECO:0000259" key="1">
    <source>
        <dbReference type="Pfam" id="PF12680"/>
    </source>
</evidence>
<evidence type="ECO:0000313" key="3">
    <source>
        <dbReference type="Proteomes" id="UP001236014"/>
    </source>
</evidence>
<keyword evidence="3" id="KW-1185">Reference proteome</keyword>
<dbReference type="InterPro" id="IPR032710">
    <property type="entry name" value="NTF2-like_dom_sf"/>
</dbReference>
<protein>
    <submittedName>
        <fullName evidence="2">Nuclear transport factor 2 family protein</fullName>
    </submittedName>
</protein>
<dbReference type="AlphaFoldDB" id="A0A9Y2IBK1"/>
<reference evidence="2 3" key="1">
    <citation type="submission" date="2023-06" db="EMBL/GenBank/DDBJ databases">
        <authorList>
            <person name="Oyuntsetseg B."/>
            <person name="Kim S.B."/>
        </authorList>
    </citation>
    <scope>NUCLEOTIDE SEQUENCE [LARGE SCALE GENOMIC DNA]</scope>
    <source>
        <strain evidence="2 3">2-15</strain>
    </source>
</reference>
<sequence length="99" mass="11041">MLEGFADEATMTYGSNDPMAGRDAIRGGLEWLFTTYSRMRHEFRNLWSSGAVLLLEANVTYVRPDGREVTLPVVTIIEHRDGIIGGLRIFIDPTPTQVG</sequence>
<gene>
    <name evidence="2" type="ORF">QRX50_37510</name>
</gene>
<dbReference type="InterPro" id="IPR037401">
    <property type="entry name" value="SnoaL-like"/>
</dbReference>